<dbReference type="EC" id="3.6.1.-" evidence="3"/>
<organism evidence="6 7">
    <name type="scientific">Ectothiorhodospira marina</name>
    <dbReference type="NCBI Taxonomy" id="1396821"/>
    <lineage>
        <taxon>Bacteria</taxon>
        <taxon>Pseudomonadati</taxon>
        <taxon>Pseudomonadota</taxon>
        <taxon>Gammaproteobacteria</taxon>
        <taxon>Chromatiales</taxon>
        <taxon>Ectothiorhodospiraceae</taxon>
        <taxon>Ectothiorhodospira</taxon>
    </lineage>
</organism>
<dbReference type="STRING" id="1396821.SAMN05444515_10631"/>
<feature type="binding site" evidence="3">
    <location>
        <position position="254"/>
    </location>
    <ligand>
        <name>Zn(2+)</name>
        <dbReference type="ChEBI" id="CHEBI:29105"/>
    </ligand>
</feature>
<dbReference type="CDD" id="cd01854">
    <property type="entry name" value="YjeQ_EngC"/>
    <property type="match status" value="1"/>
</dbReference>
<dbReference type="PROSITE" id="PS50936">
    <property type="entry name" value="ENGC_GTPASE"/>
    <property type="match status" value="1"/>
</dbReference>
<evidence type="ECO:0000256" key="2">
    <source>
        <dbReference type="ARBA" id="ARBA00023134"/>
    </source>
</evidence>
<dbReference type="PANTHER" id="PTHR32120">
    <property type="entry name" value="SMALL RIBOSOMAL SUBUNIT BIOGENESIS GTPASE RSGA"/>
    <property type="match status" value="1"/>
</dbReference>
<comment type="cofactor">
    <cofactor evidence="3">
        <name>Zn(2+)</name>
        <dbReference type="ChEBI" id="CHEBI:29105"/>
    </cofactor>
    <text evidence="3">Binds 1 zinc ion per subunit.</text>
</comment>
<comment type="subunit">
    <text evidence="3">Monomer. Associates with 30S ribosomal subunit, binds 16S rRNA.</text>
</comment>
<dbReference type="HAMAP" id="MF_01820">
    <property type="entry name" value="GTPase_RsgA"/>
    <property type="match status" value="1"/>
</dbReference>
<name>A0A1H7KKL8_9GAMM</name>
<dbReference type="InterPro" id="IPR027417">
    <property type="entry name" value="P-loop_NTPase"/>
</dbReference>
<comment type="similarity">
    <text evidence="3">Belongs to the TRAFAC class YlqF/YawG GTPase family. RsgA subfamily.</text>
</comment>
<keyword evidence="3" id="KW-0690">Ribosome biogenesis</keyword>
<reference evidence="7" key="1">
    <citation type="submission" date="2016-10" db="EMBL/GenBank/DDBJ databases">
        <authorList>
            <person name="Varghese N."/>
            <person name="Submissions S."/>
        </authorList>
    </citation>
    <scope>NUCLEOTIDE SEQUENCE [LARGE SCALE GENOMIC DNA]</scope>
    <source>
        <strain evidence="7">DSM 241</strain>
    </source>
</reference>
<dbReference type="OrthoDB" id="9809485at2"/>
<keyword evidence="3" id="KW-0479">Metal-binding</keyword>
<keyword evidence="7" id="KW-1185">Reference proteome</keyword>
<dbReference type="Proteomes" id="UP000199256">
    <property type="component" value="Unassembled WGS sequence"/>
</dbReference>
<dbReference type="InterPro" id="IPR010914">
    <property type="entry name" value="RsgA_GTPase_dom"/>
</dbReference>
<sequence length="292" mass="31453">MTQSMAGRVVTRFGSQVLVEDDQGTVHRCTTRRRLENGVCNDRVQWHRDAQGHAVVTDILPRSNLLERVDPRGTPKSVAANLDQVVVVIAPAPAPNWSLVDRYLAAIERMPARGVILFNKVDLMPAGTPLPPPLAEYRDLGYEVIHASVPHNHGMEVLRATLSTGVSVLVGQSGVGKSSLVKALLPDLEIRIGALSEMGGEGGRHTTTNATLYPLACGGTLIDSPGVRDFTPGPASREALVQGFVELRNLAGECRFQDCSHTVEPGCAVLEAVKAGRISPRRYESYRSLLPG</sequence>
<dbReference type="InterPro" id="IPR004881">
    <property type="entry name" value="Ribosome_biogen_GTPase_RsgA"/>
</dbReference>
<feature type="binding site" evidence="3">
    <location>
        <position position="259"/>
    </location>
    <ligand>
        <name>Zn(2+)</name>
        <dbReference type="ChEBI" id="CHEBI:29105"/>
    </ligand>
</feature>
<dbReference type="GO" id="GO:0046872">
    <property type="term" value="F:metal ion binding"/>
    <property type="evidence" value="ECO:0007669"/>
    <property type="project" value="UniProtKB-KW"/>
</dbReference>
<feature type="binding site" evidence="3">
    <location>
        <position position="261"/>
    </location>
    <ligand>
        <name>Zn(2+)</name>
        <dbReference type="ChEBI" id="CHEBI:29105"/>
    </ligand>
</feature>
<dbReference type="Gene3D" id="3.40.50.300">
    <property type="entry name" value="P-loop containing nucleotide triphosphate hydrolases"/>
    <property type="match status" value="1"/>
</dbReference>
<proteinExistence type="inferred from homology"/>
<dbReference type="InterPro" id="IPR030378">
    <property type="entry name" value="G_CP_dom"/>
</dbReference>
<keyword evidence="3" id="KW-0699">rRNA-binding</keyword>
<dbReference type="GO" id="GO:0005737">
    <property type="term" value="C:cytoplasm"/>
    <property type="evidence" value="ECO:0007669"/>
    <property type="project" value="UniProtKB-SubCell"/>
</dbReference>
<comment type="function">
    <text evidence="3">One of several proteins that assist in the late maturation steps of the functional core of the 30S ribosomal subunit. Helps release RbfA from mature subunits. May play a role in the assembly of ribosomal proteins into the subunit. Circularly permuted GTPase that catalyzes slow GTP hydrolysis, GTPase activity is stimulated by the 30S ribosomal subunit.</text>
</comment>
<comment type="subcellular location">
    <subcellularLocation>
        <location evidence="3">Cytoplasm</location>
    </subcellularLocation>
</comment>
<feature type="binding site" evidence="3">
    <location>
        <begin position="119"/>
        <end position="122"/>
    </location>
    <ligand>
        <name>GTP</name>
        <dbReference type="ChEBI" id="CHEBI:37565"/>
    </ligand>
</feature>
<accession>A0A1H7KKL8</accession>
<evidence type="ECO:0000313" key="7">
    <source>
        <dbReference type="Proteomes" id="UP000199256"/>
    </source>
</evidence>
<dbReference type="NCBIfam" id="TIGR00157">
    <property type="entry name" value="ribosome small subunit-dependent GTPase A"/>
    <property type="match status" value="1"/>
</dbReference>
<keyword evidence="3" id="KW-0862">Zinc</keyword>
<dbReference type="Pfam" id="PF03193">
    <property type="entry name" value="RsgA_GTPase"/>
    <property type="match status" value="1"/>
</dbReference>
<dbReference type="EMBL" id="FOAA01000006">
    <property type="protein sequence ID" value="SEK87084.1"/>
    <property type="molecule type" value="Genomic_DNA"/>
</dbReference>
<dbReference type="GO" id="GO:0019843">
    <property type="term" value="F:rRNA binding"/>
    <property type="evidence" value="ECO:0007669"/>
    <property type="project" value="UniProtKB-KW"/>
</dbReference>
<protein>
    <recommendedName>
        <fullName evidence="3">Small ribosomal subunit biogenesis GTPase RsgA</fullName>
        <ecNumber evidence="3">3.6.1.-</ecNumber>
    </recommendedName>
</protein>
<feature type="domain" description="EngC GTPase" evidence="4">
    <location>
        <begin position="80"/>
        <end position="228"/>
    </location>
</feature>
<evidence type="ECO:0000256" key="3">
    <source>
        <dbReference type="HAMAP-Rule" id="MF_01820"/>
    </source>
</evidence>
<dbReference type="Gene3D" id="1.10.40.50">
    <property type="entry name" value="Probable gtpase engc, domain 3"/>
    <property type="match status" value="1"/>
</dbReference>
<dbReference type="RefSeq" id="WP_090252638.1">
    <property type="nucleotide sequence ID" value="NZ_FOAA01000006.1"/>
</dbReference>
<dbReference type="GO" id="GO:0005525">
    <property type="term" value="F:GTP binding"/>
    <property type="evidence" value="ECO:0007669"/>
    <property type="project" value="UniProtKB-UniRule"/>
</dbReference>
<keyword evidence="3" id="KW-0378">Hydrolase</keyword>
<dbReference type="PROSITE" id="PS51721">
    <property type="entry name" value="G_CP"/>
    <property type="match status" value="1"/>
</dbReference>
<dbReference type="AlphaFoldDB" id="A0A1H7KKL8"/>
<feature type="binding site" evidence="3">
    <location>
        <begin position="171"/>
        <end position="179"/>
    </location>
    <ligand>
        <name>GTP</name>
        <dbReference type="ChEBI" id="CHEBI:37565"/>
    </ligand>
</feature>
<keyword evidence="3" id="KW-0963">Cytoplasm</keyword>
<keyword evidence="1 3" id="KW-0547">Nucleotide-binding</keyword>
<dbReference type="SUPFAM" id="SSF52540">
    <property type="entry name" value="P-loop containing nucleoside triphosphate hydrolases"/>
    <property type="match status" value="1"/>
</dbReference>
<evidence type="ECO:0000313" key="6">
    <source>
        <dbReference type="EMBL" id="SEK87084.1"/>
    </source>
</evidence>
<dbReference type="PANTHER" id="PTHR32120:SF11">
    <property type="entry name" value="SMALL RIBOSOMAL SUBUNIT BIOGENESIS GTPASE RSGA 1, MITOCHONDRIAL-RELATED"/>
    <property type="match status" value="1"/>
</dbReference>
<keyword evidence="3" id="KW-0694">RNA-binding</keyword>
<evidence type="ECO:0000256" key="1">
    <source>
        <dbReference type="ARBA" id="ARBA00022741"/>
    </source>
</evidence>
<feature type="binding site" evidence="3">
    <location>
        <position position="267"/>
    </location>
    <ligand>
        <name>Zn(2+)</name>
        <dbReference type="ChEBI" id="CHEBI:29105"/>
    </ligand>
</feature>
<evidence type="ECO:0000259" key="4">
    <source>
        <dbReference type="PROSITE" id="PS50936"/>
    </source>
</evidence>
<dbReference type="Gene3D" id="2.40.50.140">
    <property type="entry name" value="Nucleic acid-binding proteins"/>
    <property type="match status" value="1"/>
</dbReference>
<keyword evidence="2 3" id="KW-0342">GTP-binding</keyword>
<dbReference type="GO" id="GO:0042274">
    <property type="term" value="P:ribosomal small subunit biogenesis"/>
    <property type="evidence" value="ECO:0007669"/>
    <property type="project" value="UniProtKB-UniRule"/>
</dbReference>
<gene>
    <name evidence="3" type="primary">rsgA</name>
    <name evidence="6" type="ORF">SAMN05444515_10631</name>
</gene>
<dbReference type="InterPro" id="IPR012340">
    <property type="entry name" value="NA-bd_OB-fold"/>
</dbReference>
<dbReference type="GO" id="GO:0003924">
    <property type="term" value="F:GTPase activity"/>
    <property type="evidence" value="ECO:0007669"/>
    <property type="project" value="UniProtKB-UniRule"/>
</dbReference>
<feature type="domain" description="CP-type G" evidence="5">
    <location>
        <begin position="63"/>
        <end position="230"/>
    </location>
</feature>
<evidence type="ECO:0000259" key="5">
    <source>
        <dbReference type="PROSITE" id="PS51721"/>
    </source>
</evidence>